<reference evidence="1" key="2">
    <citation type="journal article" date="2020" name="Nat. Commun.">
        <title>Large-scale genome sequencing of mycorrhizal fungi provides insights into the early evolution of symbiotic traits.</title>
        <authorList>
            <person name="Miyauchi S."/>
            <person name="Kiss E."/>
            <person name="Kuo A."/>
            <person name="Drula E."/>
            <person name="Kohler A."/>
            <person name="Sanchez-Garcia M."/>
            <person name="Morin E."/>
            <person name="Andreopoulos B."/>
            <person name="Barry K.W."/>
            <person name="Bonito G."/>
            <person name="Buee M."/>
            <person name="Carver A."/>
            <person name="Chen C."/>
            <person name="Cichocki N."/>
            <person name="Clum A."/>
            <person name="Culley D."/>
            <person name="Crous P.W."/>
            <person name="Fauchery L."/>
            <person name="Girlanda M."/>
            <person name="Hayes R.D."/>
            <person name="Keri Z."/>
            <person name="LaButti K."/>
            <person name="Lipzen A."/>
            <person name="Lombard V."/>
            <person name="Magnuson J."/>
            <person name="Maillard F."/>
            <person name="Murat C."/>
            <person name="Nolan M."/>
            <person name="Ohm R.A."/>
            <person name="Pangilinan J."/>
            <person name="Pereira M.F."/>
            <person name="Perotto S."/>
            <person name="Peter M."/>
            <person name="Pfister S."/>
            <person name="Riley R."/>
            <person name="Sitrit Y."/>
            <person name="Stielow J.B."/>
            <person name="Szollosi G."/>
            <person name="Zifcakova L."/>
            <person name="Stursova M."/>
            <person name="Spatafora J.W."/>
            <person name="Tedersoo L."/>
            <person name="Vaario L.M."/>
            <person name="Yamada A."/>
            <person name="Yan M."/>
            <person name="Wang P."/>
            <person name="Xu J."/>
            <person name="Bruns T."/>
            <person name="Baldrian P."/>
            <person name="Vilgalys R."/>
            <person name="Dunand C."/>
            <person name="Henrissat B."/>
            <person name="Grigoriev I.V."/>
            <person name="Hibbett D."/>
            <person name="Nagy L.G."/>
            <person name="Martin F.M."/>
        </authorList>
    </citation>
    <scope>NUCLEOTIDE SEQUENCE</scope>
    <source>
        <strain evidence="1">BED1</strain>
    </source>
</reference>
<protein>
    <submittedName>
        <fullName evidence="1">Uncharacterized protein</fullName>
    </submittedName>
</protein>
<dbReference type="EMBL" id="WHUW01000006">
    <property type="protein sequence ID" value="KAF8444837.1"/>
    <property type="molecule type" value="Genomic_DNA"/>
</dbReference>
<proteinExistence type="predicted"/>
<gene>
    <name evidence="1" type="ORF">L210DRAFT_318778</name>
</gene>
<dbReference type="Proteomes" id="UP001194468">
    <property type="component" value="Unassembled WGS sequence"/>
</dbReference>
<sequence>MGVVGTFSRQRTTLSINPVPTIGTRTSLPVLDRIGREDALGTGPIATQHFPIPVAIDSAPRPYDAETGSPANVLCHCQDKSQKTLEIPPFRHSYVSKQDGRSIFRRADTDRERRQSATVIHLQKRNTADAVGLPGFKQMGPPCDCTHNSVLLHHGTQSHGMEQTTTIK</sequence>
<keyword evidence="2" id="KW-1185">Reference proteome</keyword>
<reference evidence="1" key="1">
    <citation type="submission" date="2019-10" db="EMBL/GenBank/DDBJ databases">
        <authorList>
            <consortium name="DOE Joint Genome Institute"/>
            <person name="Kuo A."/>
            <person name="Miyauchi S."/>
            <person name="Kiss E."/>
            <person name="Drula E."/>
            <person name="Kohler A."/>
            <person name="Sanchez-Garcia M."/>
            <person name="Andreopoulos B."/>
            <person name="Barry K.W."/>
            <person name="Bonito G."/>
            <person name="Buee M."/>
            <person name="Carver A."/>
            <person name="Chen C."/>
            <person name="Cichocki N."/>
            <person name="Clum A."/>
            <person name="Culley D."/>
            <person name="Crous P.W."/>
            <person name="Fauchery L."/>
            <person name="Girlanda M."/>
            <person name="Hayes R."/>
            <person name="Keri Z."/>
            <person name="LaButti K."/>
            <person name="Lipzen A."/>
            <person name="Lombard V."/>
            <person name="Magnuson J."/>
            <person name="Maillard F."/>
            <person name="Morin E."/>
            <person name="Murat C."/>
            <person name="Nolan M."/>
            <person name="Ohm R."/>
            <person name="Pangilinan J."/>
            <person name="Pereira M."/>
            <person name="Perotto S."/>
            <person name="Peter M."/>
            <person name="Riley R."/>
            <person name="Sitrit Y."/>
            <person name="Stielow B."/>
            <person name="Szollosi G."/>
            <person name="Zifcakova L."/>
            <person name="Stursova M."/>
            <person name="Spatafora J.W."/>
            <person name="Tedersoo L."/>
            <person name="Vaario L.-M."/>
            <person name="Yamada A."/>
            <person name="Yan M."/>
            <person name="Wang P."/>
            <person name="Xu J."/>
            <person name="Bruns T."/>
            <person name="Baldrian P."/>
            <person name="Vilgalys R."/>
            <person name="Henrissat B."/>
            <person name="Grigoriev I.V."/>
            <person name="Hibbett D."/>
            <person name="Nagy L.G."/>
            <person name="Martin F.M."/>
        </authorList>
    </citation>
    <scope>NUCLEOTIDE SEQUENCE</scope>
    <source>
        <strain evidence="1">BED1</strain>
    </source>
</reference>
<organism evidence="1 2">
    <name type="scientific">Boletus edulis BED1</name>
    <dbReference type="NCBI Taxonomy" id="1328754"/>
    <lineage>
        <taxon>Eukaryota</taxon>
        <taxon>Fungi</taxon>
        <taxon>Dikarya</taxon>
        <taxon>Basidiomycota</taxon>
        <taxon>Agaricomycotina</taxon>
        <taxon>Agaricomycetes</taxon>
        <taxon>Agaricomycetidae</taxon>
        <taxon>Boletales</taxon>
        <taxon>Boletineae</taxon>
        <taxon>Boletaceae</taxon>
        <taxon>Boletoideae</taxon>
        <taxon>Boletus</taxon>
    </lineage>
</organism>
<comment type="caution">
    <text evidence="1">The sequence shown here is derived from an EMBL/GenBank/DDBJ whole genome shotgun (WGS) entry which is preliminary data.</text>
</comment>
<evidence type="ECO:0000313" key="1">
    <source>
        <dbReference type="EMBL" id="KAF8444837.1"/>
    </source>
</evidence>
<name>A0AAD4C087_BOLED</name>
<accession>A0AAD4C087</accession>
<evidence type="ECO:0000313" key="2">
    <source>
        <dbReference type="Proteomes" id="UP001194468"/>
    </source>
</evidence>
<dbReference type="AlphaFoldDB" id="A0AAD4C087"/>